<organism evidence="2 3">
    <name type="scientific">Colocasia esculenta</name>
    <name type="common">Wild taro</name>
    <name type="synonym">Arum esculentum</name>
    <dbReference type="NCBI Taxonomy" id="4460"/>
    <lineage>
        <taxon>Eukaryota</taxon>
        <taxon>Viridiplantae</taxon>
        <taxon>Streptophyta</taxon>
        <taxon>Embryophyta</taxon>
        <taxon>Tracheophyta</taxon>
        <taxon>Spermatophyta</taxon>
        <taxon>Magnoliopsida</taxon>
        <taxon>Liliopsida</taxon>
        <taxon>Araceae</taxon>
        <taxon>Aroideae</taxon>
        <taxon>Colocasieae</taxon>
        <taxon>Colocasia</taxon>
    </lineage>
</organism>
<name>A0A843W3X8_COLES</name>
<feature type="compositionally biased region" description="Polar residues" evidence="1">
    <location>
        <begin position="42"/>
        <end position="51"/>
    </location>
</feature>
<accession>A0A843W3X8</accession>
<feature type="compositionally biased region" description="Low complexity" evidence="1">
    <location>
        <begin position="1"/>
        <end position="17"/>
    </location>
</feature>
<dbReference type="AlphaFoldDB" id="A0A843W3X8"/>
<proteinExistence type="predicted"/>
<evidence type="ECO:0000256" key="1">
    <source>
        <dbReference type="SAM" id="MobiDB-lite"/>
    </source>
</evidence>
<comment type="caution">
    <text evidence="2">The sequence shown here is derived from an EMBL/GenBank/DDBJ whole genome shotgun (WGS) entry which is preliminary data.</text>
</comment>
<evidence type="ECO:0000313" key="3">
    <source>
        <dbReference type="Proteomes" id="UP000652761"/>
    </source>
</evidence>
<feature type="region of interest" description="Disordered" evidence="1">
    <location>
        <begin position="1"/>
        <end position="60"/>
    </location>
</feature>
<sequence>MTSTKHSSTSTSEKASTQHTTRNGYPQRVQVPTSTRYHHRTTNTTVPSPGHTTTSQTTTD</sequence>
<dbReference type="Proteomes" id="UP000652761">
    <property type="component" value="Unassembled WGS sequence"/>
</dbReference>
<gene>
    <name evidence="2" type="ORF">Taro_031713</name>
</gene>
<dbReference type="EMBL" id="NMUH01002279">
    <property type="protein sequence ID" value="MQL98993.1"/>
    <property type="molecule type" value="Genomic_DNA"/>
</dbReference>
<feature type="compositionally biased region" description="Polar residues" evidence="1">
    <location>
        <begin position="18"/>
        <end position="35"/>
    </location>
</feature>
<reference evidence="2" key="1">
    <citation type="submission" date="2017-07" db="EMBL/GenBank/DDBJ databases">
        <title>Taro Niue Genome Assembly and Annotation.</title>
        <authorList>
            <person name="Atibalentja N."/>
            <person name="Keating K."/>
            <person name="Fields C.J."/>
        </authorList>
    </citation>
    <scope>NUCLEOTIDE SEQUENCE</scope>
    <source>
        <strain evidence="2">Niue_2</strain>
        <tissue evidence="2">Leaf</tissue>
    </source>
</reference>
<keyword evidence="3" id="KW-1185">Reference proteome</keyword>
<evidence type="ECO:0000313" key="2">
    <source>
        <dbReference type="EMBL" id="MQL98993.1"/>
    </source>
</evidence>
<protein>
    <submittedName>
        <fullName evidence="2">Uncharacterized protein</fullName>
    </submittedName>
</protein>